<dbReference type="EMBL" id="LNCD01000103">
    <property type="protein sequence ID" value="KWV47764.1"/>
    <property type="molecule type" value="Genomic_DNA"/>
</dbReference>
<proteinExistence type="inferred from homology"/>
<dbReference type="Pfam" id="PF08327">
    <property type="entry name" value="AHSA1"/>
    <property type="match status" value="1"/>
</dbReference>
<feature type="domain" description="Activator of Hsp90 ATPase homologue 1/2-like C-terminal" evidence="2">
    <location>
        <begin position="58"/>
        <end position="114"/>
    </location>
</feature>
<evidence type="ECO:0000313" key="3">
    <source>
        <dbReference type="EMBL" id="KWV47764.1"/>
    </source>
</evidence>
<dbReference type="SUPFAM" id="SSF55961">
    <property type="entry name" value="Bet v1-like"/>
    <property type="match status" value="1"/>
</dbReference>
<sequence length="123" mass="13592">MNDMKAKVQAKVPESGFEQRYELDASPEKVWRALSIAEFREKWLPREALAEPQSLSETPGEEIRYKLRDDTPPHLESTVTFTIAPNGSGGTSLRIVHELTGATLERLAKTVANGNSPTLMLAA</sequence>
<evidence type="ECO:0000259" key="2">
    <source>
        <dbReference type="Pfam" id="PF08327"/>
    </source>
</evidence>
<dbReference type="OrthoDB" id="9803476at2"/>
<keyword evidence="4" id="KW-1185">Reference proteome</keyword>
<gene>
    <name evidence="3" type="ORF">AS026_13425</name>
</gene>
<dbReference type="AlphaFoldDB" id="A0A120FIN3"/>
<dbReference type="InterPro" id="IPR023393">
    <property type="entry name" value="START-like_dom_sf"/>
</dbReference>
<dbReference type="InterPro" id="IPR013538">
    <property type="entry name" value="ASHA1/2-like_C"/>
</dbReference>
<dbReference type="Gene3D" id="3.30.530.20">
    <property type="match status" value="1"/>
</dbReference>
<reference evidence="3 4" key="1">
    <citation type="submission" date="2015-11" db="EMBL/GenBank/DDBJ databases">
        <title>Draft Genome Sequence of the Strain BR 10423 (Rhizobium sp.) isolated from nodules of Mimosa pudica.</title>
        <authorList>
            <person name="Barauna A.C."/>
            <person name="Zilli J.E."/>
            <person name="Simoes-Araujo J.L."/>
            <person name="Reis V.M."/>
            <person name="James E.K."/>
            <person name="Reis F.B.Jr."/>
            <person name="Rouws L.F."/>
            <person name="Passos S.R."/>
            <person name="Gois S.R."/>
        </authorList>
    </citation>
    <scope>NUCLEOTIDE SEQUENCE [LARGE SCALE GENOMIC DNA]</scope>
    <source>
        <strain evidence="3 4">BR10423</strain>
    </source>
</reference>
<dbReference type="Proteomes" id="UP000068164">
    <property type="component" value="Unassembled WGS sequence"/>
</dbReference>
<name>A0A120FIN3_9HYPH</name>
<evidence type="ECO:0000256" key="1">
    <source>
        <dbReference type="ARBA" id="ARBA00006817"/>
    </source>
</evidence>
<evidence type="ECO:0000313" key="4">
    <source>
        <dbReference type="Proteomes" id="UP000068164"/>
    </source>
</evidence>
<accession>A0A120FIN3</accession>
<comment type="caution">
    <text evidence="3">The sequence shown here is derived from an EMBL/GenBank/DDBJ whole genome shotgun (WGS) entry which is preliminary data.</text>
</comment>
<protein>
    <recommendedName>
        <fullName evidence="2">Activator of Hsp90 ATPase homologue 1/2-like C-terminal domain-containing protein</fullName>
    </recommendedName>
</protein>
<organism evidence="3 4">
    <name type="scientific">Rhizobium altiplani</name>
    <dbReference type="NCBI Taxonomy" id="1864509"/>
    <lineage>
        <taxon>Bacteria</taxon>
        <taxon>Pseudomonadati</taxon>
        <taxon>Pseudomonadota</taxon>
        <taxon>Alphaproteobacteria</taxon>
        <taxon>Hyphomicrobiales</taxon>
        <taxon>Rhizobiaceae</taxon>
        <taxon>Rhizobium/Agrobacterium group</taxon>
        <taxon>Rhizobium</taxon>
    </lineage>
</organism>
<dbReference type="RefSeq" id="WP_062372338.1">
    <property type="nucleotide sequence ID" value="NZ_LNCD01000103.1"/>
</dbReference>
<comment type="similarity">
    <text evidence="1">Belongs to the AHA1 family.</text>
</comment>